<dbReference type="Pfam" id="PF05854">
    <property type="entry name" value="MC1"/>
    <property type="match status" value="1"/>
</dbReference>
<reference evidence="2 3" key="1">
    <citation type="submission" date="2020-04" db="EMBL/GenBank/DDBJ databases">
        <title>Advantages and limits of metagenomic assembly and binning of a giant virus.</title>
        <authorList>
            <person name="Schulz F."/>
            <person name="Andreani J."/>
            <person name="Francis R."/>
            <person name="Boudjemaa H."/>
            <person name="Bou Khalil J.Y."/>
            <person name="Lee J."/>
            <person name="La Scola B."/>
            <person name="Woyke T."/>
        </authorList>
    </citation>
    <scope>NUCLEOTIDE SEQUENCE [LARGE SCALE GENOMIC DNA]</scope>
    <source>
        <strain evidence="2 3">FV1/VV64</strain>
    </source>
</reference>
<accession>A0A7D3QVF1</accession>
<organism evidence="2 3">
    <name type="scientific">Fadolivirus FV1/VV64</name>
    <dbReference type="NCBI Taxonomy" id="3070911"/>
    <lineage>
        <taxon>Viruses</taxon>
        <taxon>Varidnaviria</taxon>
        <taxon>Bamfordvirae</taxon>
        <taxon>Nucleocytoviricota</taxon>
        <taxon>Megaviricetes</taxon>
        <taxon>Imitervirales</taxon>
        <taxon>Mimiviridae</taxon>
        <taxon>Klosneuvirinae</taxon>
        <taxon>Fadolivirus</taxon>
        <taxon>Fadolivirus algeromassiliense</taxon>
    </lineage>
</organism>
<gene>
    <name evidence="2" type="ORF">Fadolivirus_1_1405</name>
</gene>
<evidence type="ECO:0000256" key="1">
    <source>
        <dbReference type="ARBA" id="ARBA00023125"/>
    </source>
</evidence>
<proteinExistence type="predicted"/>
<dbReference type="EMBL" id="MT418680">
    <property type="protein sequence ID" value="QKF94863.1"/>
    <property type="molecule type" value="Genomic_DNA"/>
</dbReference>
<protein>
    <submittedName>
        <fullName evidence="2">Uncharacterized protein</fullName>
    </submittedName>
</protein>
<name>A0A7D3QVF1_9VIRU</name>
<keyword evidence="1" id="KW-0238">DNA-binding</keyword>
<dbReference type="GO" id="GO:0042262">
    <property type="term" value="P:DNA protection"/>
    <property type="evidence" value="ECO:0007669"/>
    <property type="project" value="InterPro"/>
</dbReference>
<evidence type="ECO:0000313" key="3">
    <source>
        <dbReference type="Proteomes" id="UP001162001"/>
    </source>
</evidence>
<dbReference type="InterPro" id="IPR036620">
    <property type="entry name" value="MC1_sf"/>
</dbReference>
<dbReference type="Proteomes" id="UP001162001">
    <property type="component" value="Segment"/>
</dbReference>
<dbReference type="Gene3D" id="3.10.470.10">
    <property type="entry name" value="Chromosomal protein MC1"/>
    <property type="match status" value="1"/>
</dbReference>
<dbReference type="SUPFAM" id="SSF102875">
    <property type="entry name" value="Chromosomal protein MC1"/>
    <property type="match status" value="1"/>
</dbReference>
<dbReference type="InterPro" id="IPR008674">
    <property type="entry name" value="MC1"/>
</dbReference>
<sequence length="140" mass="15951">MDKPKTRYFKLISEDGTSHGRFSGSKPKQAANKAFTKIVQENHMNGNNIENTEVEFGIIESTRCCKHKTYKYIGKRVKLDKPMEVVIGNGPDKKIIQYHYSNVIKKANHLDKKENSIENSDIENNDLVNELVDGVIKISI</sequence>
<keyword evidence="3" id="KW-1185">Reference proteome</keyword>
<evidence type="ECO:0000313" key="2">
    <source>
        <dbReference type="EMBL" id="QKF94863.1"/>
    </source>
</evidence>